<keyword evidence="6" id="KW-1185">Reference proteome</keyword>
<dbReference type="InterPro" id="IPR001650">
    <property type="entry name" value="Helicase_C-like"/>
</dbReference>
<dbReference type="InterPro" id="IPR027417">
    <property type="entry name" value="P-loop_NTPase"/>
</dbReference>
<dbReference type="PANTHER" id="PTHR10799">
    <property type="entry name" value="SNF2/RAD54 HELICASE FAMILY"/>
    <property type="match status" value="1"/>
</dbReference>
<dbReference type="STRING" id="670386.D3B6J3"/>
<dbReference type="Pfam" id="PF00176">
    <property type="entry name" value="SNF2-rel_dom"/>
    <property type="match status" value="1"/>
</dbReference>
<keyword evidence="1" id="KW-0378">Hydrolase</keyword>
<dbReference type="Pfam" id="PF00271">
    <property type="entry name" value="Helicase_C"/>
    <property type="match status" value="1"/>
</dbReference>
<evidence type="ECO:0000259" key="4">
    <source>
        <dbReference type="PROSITE" id="PS51194"/>
    </source>
</evidence>
<dbReference type="GeneID" id="31359228"/>
<feature type="coiled-coil region" evidence="2">
    <location>
        <begin position="72"/>
        <end position="112"/>
    </location>
</feature>
<evidence type="ECO:0000256" key="1">
    <source>
        <dbReference type="ARBA" id="ARBA00022801"/>
    </source>
</evidence>
<evidence type="ECO:0000256" key="3">
    <source>
        <dbReference type="SAM" id="MobiDB-lite"/>
    </source>
</evidence>
<keyword evidence="2" id="KW-0175">Coiled coil</keyword>
<reference evidence="5 6" key="1">
    <citation type="journal article" date="2011" name="Genome Res.">
        <title>Phylogeny-wide analysis of social amoeba genomes highlights ancient origins for complex intercellular communication.</title>
        <authorList>
            <person name="Heidel A.J."/>
            <person name="Lawal H.M."/>
            <person name="Felder M."/>
            <person name="Schilde C."/>
            <person name="Helps N.R."/>
            <person name="Tunggal B."/>
            <person name="Rivero F."/>
            <person name="John U."/>
            <person name="Schleicher M."/>
            <person name="Eichinger L."/>
            <person name="Platzer M."/>
            <person name="Noegel A.A."/>
            <person name="Schaap P."/>
            <person name="Gloeckner G."/>
        </authorList>
    </citation>
    <scope>NUCLEOTIDE SEQUENCE [LARGE SCALE GENOMIC DNA]</scope>
    <source>
        <strain evidence="6">ATCC 26659 / Pp 5 / PN500</strain>
    </source>
</reference>
<dbReference type="SUPFAM" id="SSF52540">
    <property type="entry name" value="P-loop containing nucleoside triphosphate hydrolases"/>
    <property type="match status" value="1"/>
</dbReference>
<protein>
    <submittedName>
        <fullName evidence="5">SNF2-related domain-containing protein</fullName>
    </submittedName>
</protein>
<sequence>MPHIFGKIKNNSMLEELLSHAEGNNAIISRMKKILSPFFLRRLKSEVSLELKPKEETINRCKLTDVQSKFYADLVARSKKQLEARLEAKQDAKDAKEKAKQAKLKAKELSRKRKSSKTIDVDDEEVEEDDEEEMLDLDQIDLVDEEKKGKKKKEKALTTNQMMTNLLMELRKISNHPLLCKNFYYKDEQIREIKQILRMNDNEFIGYTMEEMDEIFLDYSDYEIHCIAQNQTRNLLEKYIIPDTFIVECSTKCLKLNELLDAERKKGNKVLVFSMMTRVLDILEEVLSMQDISFCRLDGTTPVNDRQDIIDLFSGDKTIPVMLLSTLAGGLGINLTCANVVIFYDISFNPQVERQAEDRAHRLGQEKTVYIHRIIVDDSVDNNILEMSTTKRELNDSMLEEGSYAAANDNNSKLESKKIVKLLTSILA</sequence>
<evidence type="ECO:0000313" key="5">
    <source>
        <dbReference type="EMBL" id="EFA82963.1"/>
    </source>
</evidence>
<organism evidence="5 6">
    <name type="scientific">Heterostelium pallidum (strain ATCC 26659 / Pp 5 / PN500)</name>
    <name type="common">Cellular slime mold</name>
    <name type="synonym">Polysphondylium pallidum</name>
    <dbReference type="NCBI Taxonomy" id="670386"/>
    <lineage>
        <taxon>Eukaryota</taxon>
        <taxon>Amoebozoa</taxon>
        <taxon>Evosea</taxon>
        <taxon>Eumycetozoa</taxon>
        <taxon>Dictyostelia</taxon>
        <taxon>Acytosteliales</taxon>
        <taxon>Acytosteliaceae</taxon>
        <taxon>Heterostelium</taxon>
    </lineage>
</organism>
<dbReference type="InterPro" id="IPR049730">
    <property type="entry name" value="SNF2/RAD54-like_C"/>
</dbReference>
<dbReference type="GO" id="GO:0005524">
    <property type="term" value="F:ATP binding"/>
    <property type="evidence" value="ECO:0007669"/>
    <property type="project" value="InterPro"/>
</dbReference>
<evidence type="ECO:0000313" key="6">
    <source>
        <dbReference type="Proteomes" id="UP000001396"/>
    </source>
</evidence>
<feature type="compositionally biased region" description="Acidic residues" evidence="3">
    <location>
        <begin position="121"/>
        <end position="134"/>
    </location>
</feature>
<dbReference type="EMBL" id="ADBJ01000017">
    <property type="protein sequence ID" value="EFA82963.1"/>
    <property type="molecule type" value="Genomic_DNA"/>
</dbReference>
<gene>
    <name evidence="5" type="ORF">PPL_03741</name>
</gene>
<dbReference type="Proteomes" id="UP000001396">
    <property type="component" value="Unassembled WGS sequence"/>
</dbReference>
<dbReference type="AlphaFoldDB" id="D3B6J3"/>
<dbReference type="InParanoid" id="D3B6J3"/>
<proteinExistence type="predicted"/>
<name>D3B6J3_HETP5</name>
<dbReference type="GO" id="GO:0016787">
    <property type="term" value="F:hydrolase activity"/>
    <property type="evidence" value="ECO:0007669"/>
    <property type="project" value="UniProtKB-KW"/>
</dbReference>
<dbReference type="Gene3D" id="3.40.50.300">
    <property type="entry name" value="P-loop containing nucleotide triphosphate hydrolases"/>
    <property type="match status" value="1"/>
</dbReference>
<dbReference type="SMART" id="SM00490">
    <property type="entry name" value="HELICc"/>
    <property type="match status" value="1"/>
</dbReference>
<feature type="region of interest" description="Disordered" evidence="3">
    <location>
        <begin position="114"/>
        <end position="134"/>
    </location>
</feature>
<dbReference type="InterPro" id="IPR000330">
    <property type="entry name" value="SNF2_N"/>
</dbReference>
<dbReference type="PROSITE" id="PS51194">
    <property type="entry name" value="HELICASE_CTER"/>
    <property type="match status" value="1"/>
</dbReference>
<accession>D3B6J3</accession>
<dbReference type="CDD" id="cd18793">
    <property type="entry name" value="SF2_C_SNF"/>
    <property type="match status" value="1"/>
</dbReference>
<dbReference type="RefSeq" id="XP_020435080.1">
    <property type="nucleotide sequence ID" value="XM_020574666.1"/>
</dbReference>
<comment type="caution">
    <text evidence="5">The sequence shown here is derived from an EMBL/GenBank/DDBJ whole genome shotgun (WGS) entry which is preliminary data.</text>
</comment>
<evidence type="ECO:0000256" key="2">
    <source>
        <dbReference type="SAM" id="Coils"/>
    </source>
</evidence>
<feature type="domain" description="Helicase C-terminal" evidence="4">
    <location>
        <begin position="255"/>
        <end position="403"/>
    </location>
</feature>